<feature type="region of interest" description="Disordered" evidence="1">
    <location>
        <begin position="117"/>
        <end position="139"/>
    </location>
</feature>
<dbReference type="AlphaFoldDB" id="A0A9D3VV61"/>
<proteinExistence type="predicted"/>
<comment type="caution">
    <text evidence="2">The sequence shown here is derived from an EMBL/GenBank/DDBJ whole genome shotgun (WGS) entry which is preliminary data.</text>
</comment>
<gene>
    <name evidence="2" type="ORF">J1N35_014553</name>
</gene>
<dbReference type="Proteomes" id="UP000828251">
    <property type="component" value="Unassembled WGS sequence"/>
</dbReference>
<evidence type="ECO:0000313" key="3">
    <source>
        <dbReference type="Proteomes" id="UP000828251"/>
    </source>
</evidence>
<evidence type="ECO:0000256" key="1">
    <source>
        <dbReference type="SAM" id="MobiDB-lite"/>
    </source>
</evidence>
<dbReference type="EMBL" id="JAIQCV010000005">
    <property type="protein sequence ID" value="KAH1097632.1"/>
    <property type="molecule type" value="Genomic_DNA"/>
</dbReference>
<sequence length="139" mass="15235">MNGEFQLKADILSHVSSKNFVMELFIKFADADGSGLSSATIATYVGTEAEVECPTTRFCGEFTNLLQRSYYDIPKISIGEEEEVANAVDEVEPDPSPIRQCSLDGLEVALFFEPDLVPTEPEPYESSDDGSNNALDLDQ</sequence>
<reference evidence="2 3" key="1">
    <citation type="journal article" date="2021" name="Plant Biotechnol. J.">
        <title>Multi-omics assisted identification of the key and species-specific regulatory components of drought-tolerant mechanisms in Gossypium stocksii.</title>
        <authorList>
            <person name="Yu D."/>
            <person name="Ke L."/>
            <person name="Zhang D."/>
            <person name="Wu Y."/>
            <person name="Sun Y."/>
            <person name="Mei J."/>
            <person name="Sun J."/>
            <person name="Sun Y."/>
        </authorList>
    </citation>
    <scope>NUCLEOTIDE SEQUENCE [LARGE SCALE GENOMIC DNA]</scope>
    <source>
        <strain evidence="3">cv. E1</strain>
        <tissue evidence="2">Leaf</tissue>
    </source>
</reference>
<accession>A0A9D3VV61</accession>
<feature type="compositionally biased region" description="Polar residues" evidence="1">
    <location>
        <begin position="129"/>
        <end position="139"/>
    </location>
</feature>
<keyword evidence="3" id="KW-1185">Reference proteome</keyword>
<organism evidence="2 3">
    <name type="scientific">Gossypium stocksii</name>
    <dbReference type="NCBI Taxonomy" id="47602"/>
    <lineage>
        <taxon>Eukaryota</taxon>
        <taxon>Viridiplantae</taxon>
        <taxon>Streptophyta</taxon>
        <taxon>Embryophyta</taxon>
        <taxon>Tracheophyta</taxon>
        <taxon>Spermatophyta</taxon>
        <taxon>Magnoliopsida</taxon>
        <taxon>eudicotyledons</taxon>
        <taxon>Gunneridae</taxon>
        <taxon>Pentapetalae</taxon>
        <taxon>rosids</taxon>
        <taxon>malvids</taxon>
        <taxon>Malvales</taxon>
        <taxon>Malvaceae</taxon>
        <taxon>Malvoideae</taxon>
        <taxon>Gossypium</taxon>
    </lineage>
</organism>
<protein>
    <submittedName>
        <fullName evidence="2">Uncharacterized protein</fullName>
    </submittedName>
</protein>
<name>A0A9D3VV61_9ROSI</name>
<evidence type="ECO:0000313" key="2">
    <source>
        <dbReference type="EMBL" id="KAH1097632.1"/>
    </source>
</evidence>